<dbReference type="Proteomes" id="UP000003891">
    <property type="component" value="Unassembled WGS sequence"/>
</dbReference>
<dbReference type="STRING" id="743719.PaelaDRAFT_5666"/>
<evidence type="ECO:0000313" key="2">
    <source>
        <dbReference type="Proteomes" id="UP000003891"/>
    </source>
</evidence>
<dbReference type="eggNOG" id="ENOG502ZPC5">
    <property type="taxonomic scope" value="Bacteria"/>
</dbReference>
<dbReference type="RefSeq" id="WP_007132817.1">
    <property type="nucleotide sequence ID" value="NZ_AGIP01000022.1"/>
</dbReference>
<dbReference type="EMBL" id="AGIP01000022">
    <property type="protein sequence ID" value="EHB50119.1"/>
    <property type="molecule type" value="Genomic_DNA"/>
</dbReference>
<name>G4HNV5_9BACL</name>
<sequence>MLANDLITYLTDAGFSVFPDPNFIPAELPESKLPCLFIFGTGGYAPHEYVPTERPTFQIIVKGKSYKALPENMAGAESLAKQLIKLLHRRSNYMAGSTHVFTSAAVQSSPIPLGLDDQDRPMYSTNFVFYVKEEQLP</sequence>
<organism evidence="1 2">
    <name type="scientific">Paenibacillus lactis 154</name>
    <dbReference type="NCBI Taxonomy" id="743719"/>
    <lineage>
        <taxon>Bacteria</taxon>
        <taxon>Bacillati</taxon>
        <taxon>Bacillota</taxon>
        <taxon>Bacilli</taxon>
        <taxon>Bacillales</taxon>
        <taxon>Paenibacillaceae</taxon>
        <taxon>Paenibacillus</taxon>
    </lineage>
</organism>
<dbReference type="InterPro" id="IPR024411">
    <property type="entry name" value="Tail_terminator_phage"/>
</dbReference>
<dbReference type="OrthoDB" id="2453617at2"/>
<evidence type="ECO:0000313" key="1">
    <source>
        <dbReference type="EMBL" id="EHB50119.1"/>
    </source>
</evidence>
<dbReference type="Pfam" id="PF12691">
    <property type="entry name" value="Phage_tail_terminator_6"/>
    <property type="match status" value="1"/>
</dbReference>
<evidence type="ECO:0008006" key="3">
    <source>
        <dbReference type="Google" id="ProtNLM"/>
    </source>
</evidence>
<proteinExistence type="predicted"/>
<protein>
    <recommendedName>
        <fullName evidence="3">Tail terminator</fullName>
    </recommendedName>
</protein>
<dbReference type="AlphaFoldDB" id="G4HNV5"/>
<gene>
    <name evidence="1" type="ORF">PaelaDRAFT_5666</name>
</gene>
<dbReference type="PATRIC" id="fig|743719.3.peg.5766"/>
<reference evidence="1 2" key="1">
    <citation type="submission" date="2011-09" db="EMBL/GenBank/DDBJ databases">
        <title>The draft genome of Paenibacillus lactis 154.</title>
        <authorList>
            <consortium name="US DOE Joint Genome Institute (JGI-PGF)"/>
            <person name="Lucas S."/>
            <person name="Han J."/>
            <person name="Lapidus A."/>
            <person name="Cheng J.-F."/>
            <person name="Goodwin L."/>
            <person name="Pitluck S."/>
            <person name="Peters L."/>
            <person name="Land M.L."/>
            <person name="Hauser L."/>
            <person name="Siebers A."/>
            <person name="Thelen M."/>
            <person name="Hugenholtz P."/>
            <person name="Allgaier M."/>
            <person name="Woyke T.J."/>
        </authorList>
    </citation>
    <scope>NUCLEOTIDE SEQUENCE [LARGE SCALE GENOMIC DNA]</scope>
    <source>
        <strain evidence="1 2">154</strain>
    </source>
</reference>
<accession>G4HNV5</accession>